<reference evidence="6" key="2">
    <citation type="submission" date="2025-08" db="UniProtKB">
        <authorList>
            <consortium name="RefSeq"/>
        </authorList>
    </citation>
    <scope>IDENTIFICATION</scope>
    <source>
        <tissue evidence="6">Leaf</tissue>
    </source>
</reference>
<comment type="subcellular location">
    <subcellularLocation>
        <location evidence="1 3">Nucleus</location>
    </subcellularLocation>
</comment>
<evidence type="ECO:0000256" key="3">
    <source>
        <dbReference type="PROSITE-ProRule" id="PRU00810"/>
    </source>
</evidence>
<reference evidence="5" key="1">
    <citation type="journal article" date="2014" name="Nat. Commun.">
        <title>The emerging biofuel crop Camelina sativa retains a highly undifferentiated hexaploid genome structure.</title>
        <authorList>
            <person name="Kagale S."/>
            <person name="Koh C."/>
            <person name="Nixon J."/>
            <person name="Bollina V."/>
            <person name="Clarke W.E."/>
            <person name="Tuteja R."/>
            <person name="Spillane C."/>
            <person name="Robinson S.J."/>
            <person name="Links M.G."/>
            <person name="Clarke C."/>
            <person name="Higgins E.E."/>
            <person name="Huebert T."/>
            <person name="Sharpe A.G."/>
            <person name="Parkin I.A."/>
        </authorList>
    </citation>
    <scope>NUCLEOTIDE SEQUENCE [LARGE SCALE GENOMIC DNA]</scope>
    <source>
        <strain evidence="5">cv. DH55</strain>
    </source>
</reference>
<keyword evidence="5" id="KW-1185">Reference proteome</keyword>
<feature type="region of interest" description="Disordered" evidence="4">
    <location>
        <begin position="95"/>
        <end position="115"/>
    </location>
</feature>
<dbReference type="InterPro" id="IPR036600">
    <property type="entry name" value="PAH_sf"/>
</dbReference>
<dbReference type="InterPro" id="IPR003822">
    <property type="entry name" value="PAH"/>
</dbReference>
<feature type="compositionally biased region" description="Acidic residues" evidence="4">
    <location>
        <begin position="97"/>
        <end position="106"/>
    </location>
</feature>
<organism evidence="5 6">
    <name type="scientific">Camelina sativa</name>
    <name type="common">False flax</name>
    <name type="synonym">Myagrum sativum</name>
    <dbReference type="NCBI Taxonomy" id="90675"/>
    <lineage>
        <taxon>Eukaryota</taxon>
        <taxon>Viridiplantae</taxon>
        <taxon>Streptophyta</taxon>
        <taxon>Embryophyta</taxon>
        <taxon>Tracheophyta</taxon>
        <taxon>Spermatophyta</taxon>
        <taxon>Magnoliopsida</taxon>
        <taxon>eudicotyledons</taxon>
        <taxon>Gunneridae</taxon>
        <taxon>Pentapetalae</taxon>
        <taxon>rosids</taxon>
        <taxon>malvids</taxon>
        <taxon>Brassicales</taxon>
        <taxon>Brassicaceae</taxon>
        <taxon>Camelineae</taxon>
        <taxon>Camelina</taxon>
    </lineage>
</organism>
<accession>A0ABM1RFD8</accession>
<dbReference type="Pfam" id="PF02671">
    <property type="entry name" value="PAH"/>
    <property type="match status" value="1"/>
</dbReference>
<name>A0ABM1RFD8_CAMSA</name>
<protein>
    <submittedName>
        <fullName evidence="6">Paired amphipathic helix protein Sin3-like 1</fullName>
    </submittedName>
</protein>
<sequence>MNRTGDSSVASNLQPVRTRTLSEALSFVLEVQETFRDQSNKYKTFLKIVKDWQEEKRENRVDFPAMVARVKEVFNGHKNLIIGLNGFLLPADKIPLDDEDDNEEEGSVMSTARHY</sequence>
<dbReference type="InterPro" id="IPR039774">
    <property type="entry name" value="Sin3-like"/>
</dbReference>
<gene>
    <name evidence="6" type="primary">LOC104772262</name>
</gene>
<keyword evidence="2 3" id="KW-0539">Nucleus</keyword>
<dbReference type="GeneID" id="104772262"/>
<evidence type="ECO:0000256" key="1">
    <source>
        <dbReference type="ARBA" id="ARBA00004123"/>
    </source>
</evidence>
<dbReference type="Proteomes" id="UP000694864">
    <property type="component" value="Chromosome 20"/>
</dbReference>
<evidence type="ECO:0000256" key="4">
    <source>
        <dbReference type="SAM" id="MobiDB-lite"/>
    </source>
</evidence>
<dbReference type="PROSITE" id="PS51477">
    <property type="entry name" value="PAH"/>
    <property type="match status" value="1"/>
</dbReference>
<evidence type="ECO:0000313" key="5">
    <source>
        <dbReference type="Proteomes" id="UP000694864"/>
    </source>
</evidence>
<evidence type="ECO:0000313" key="6">
    <source>
        <dbReference type="RefSeq" id="XP_019097726.1"/>
    </source>
</evidence>
<dbReference type="RefSeq" id="XP_019097726.1">
    <property type="nucleotide sequence ID" value="XM_019242181.1"/>
</dbReference>
<dbReference type="PANTHER" id="PTHR12346">
    <property type="entry name" value="SIN3B-RELATED"/>
    <property type="match status" value="1"/>
</dbReference>
<dbReference type="Gene3D" id="1.20.1160.11">
    <property type="entry name" value="Paired amphipathic helix"/>
    <property type="match status" value="1"/>
</dbReference>
<proteinExistence type="predicted"/>
<dbReference type="SUPFAM" id="SSF47762">
    <property type="entry name" value="PAH2 domain"/>
    <property type="match status" value="1"/>
</dbReference>
<evidence type="ECO:0000256" key="2">
    <source>
        <dbReference type="ARBA" id="ARBA00023242"/>
    </source>
</evidence>